<dbReference type="PROSITE" id="PS50893">
    <property type="entry name" value="ABC_TRANSPORTER_2"/>
    <property type="match status" value="1"/>
</dbReference>
<dbReference type="InterPro" id="IPR003439">
    <property type="entry name" value="ABC_transporter-like_ATP-bd"/>
</dbReference>
<keyword evidence="2" id="KW-0547">Nucleotide-binding</keyword>
<proteinExistence type="predicted"/>
<evidence type="ECO:0000256" key="2">
    <source>
        <dbReference type="ARBA" id="ARBA00022741"/>
    </source>
</evidence>
<evidence type="ECO:0000256" key="1">
    <source>
        <dbReference type="ARBA" id="ARBA00022448"/>
    </source>
</evidence>
<evidence type="ECO:0000313" key="6">
    <source>
        <dbReference type="EMBL" id="UOQ55899.1"/>
    </source>
</evidence>
<dbReference type="PANTHER" id="PTHR42788">
    <property type="entry name" value="TAURINE IMPORT ATP-BINDING PROTEIN-RELATED"/>
    <property type="match status" value="1"/>
</dbReference>
<dbReference type="InterPro" id="IPR050166">
    <property type="entry name" value="ABC_transporter_ATP-bind"/>
</dbReference>
<dbReference type="InterPro" id="IPR017871">
    <property type="entry name" value="ABC_transporter-like_CS"/>
</dbReference>
<protein>
    <submittedName>
        <fullName evidence="6">ABC transporter ATP-binding protein</fullName>
    </submittedName>
</protein>
<feature type="domain" description="ABC transporter" evidence="5">
    <location>
        <begin position="16"/>
        <end position="246"/>
    </location>
</feature>
<dbReference type="PROSITE" id="PS00211">
    <property type="entry name" value="ABC_TRANSPORTER_1"/>
    <property type="match status" value="1"/>
</dbReference>
<accession>A0ABY4FGU8</accession>
<dbReference type="Pfam" id="PF00005">
    <property type="entry name" value="ABC_tran"/>
    <property type="match status" value="1"/>
</dbReference>
<sequence length="312" mass="33114">MPEPVAPAATAPAGRVRLRGVERTFPTTDGARTVLRDVSLDVEAGEIIAVVGPSGCGKSTLLRLIGGLDAPTAGAIALDDEEVRAHDDTTAIAFQEPRLLPWRTIAQNVAIGLPRGTRGRAAKERVAELLELVGLSHAAEQRPREVSGGMAQRASLARALARSPRVLLLDEPFGALDALTRLKMHDLLLDIHRAQPTTVVLVTHDVEEALYLADHVLLLRNLHAAQAEPERPRARVVALGSTSGMGALGPARTPDPVPAAADLEPRRSGSIARLVPVPGSRPRDRGARSFTDLRSALLDGLGVHKLTTQENA</sequence>
<dbReference type="EMBL" id="CP095045">
    <property type="protein sequence ID" value="UOQ55899.1"/>
    <property type="molecule type" value="Genomic_DNA"/>
</dbReference>
<dbReference type="InterPro" id="IPR003593">
    <property type="entry name" value="AAA+_ATPase"/>
</dbReference>
<evidence type="ECO:0000313" key="7">
    <source>
        <dbReference type="Proteomes" id="UP000831786"/>
    </source>
</evidence>
<dbReference type="SMART" id="SM00382">
    <property type="entry name" value="AAA"/>
    <property type="match status" value="1"/>
</dbReference>
<evidence type="ECO:0000256" key="3">
    <source>
        <dbReference type="ARBA" id="ARBA00022840"/>
    </source>
</evidence>
<dbReference type="SUPFAM" id="SSF52540">
    <property type="entry name" value="P-loop containing nucleoside triphosphate hydrolases"/>
    <property type="match status" value="1"/>
</dbReference>
<reference evidence="6 7" key="1">
    <citation type="submission" date="2022-04" db="EMBL/GenBank/DDBJ databases">
        <title>Leucobacter sp. isolated from rhizosphere of garlic.</title>
        <authorList>
            <person name="Won M."/>
            <person name="Lee C.-M."/>
            <person name="Woen H.-Y."/>
            <person name="Kwon S.-W."/>
        </authorList>
    </citation>
    <scope>NUCLEOTIDE SEQUENCE [LARGE SCALE GENOMIC DNA]</scope>
    <source>
        <strain evidence="6 7">H21R-40</strain>
    </source>
</reference>
<evidence type="ECO:0000256" key="4">
    <source>
        <dbReference type="SAM" id="MobiDB-lite"/>
    </source>
</evidence>
<dbReference type="Proteomes" id="UP000831786">
    <property type="component" value="Chromosome"/>
</dbReference>
<keyword evidence="1" id="KW-0813">Transport</keyword>
<dbReference type="PANTHER" id="PTHR42788:SF13">
    <property type="entry name" value="ALIPHATIC SULFONATES IMPORT ATP-BINDING PROTEIN SSUB"/>
    <property type="match status" value="1"/>
</dbReference>
<keyword evidence="7" id="KW-1185">Reference proteome</keyword>
<dbReference type="InterPro" id="IPR027417">
    <property type="entry name" value="P-loop_NTPase"/>
</dbReference>
<gene>
    <name evidence="6" type="ORF">MUN78_09275</name>
</gene>
<keyword evidence="3 6" id="KW-0067">ATP-binding</keyword>
<name>A0ABY4FGU8_9MICO</name>
<organism evidence="6 7">
    <name type="scientific">Leucobacter allii</name>
    <dbReference type="NCBI Taxonomy" id="2932247"/>
    <lineage>
        <taxon>Bacteria</taxon>
        <taxon>Bacillati</taxon>
        <taxon>Actinomycetota</taxon>
        <taxon>Actinomycetes</taxon>
        <taxon>Micrococcales</taxon>
        <taxon>Microbacteriaceae</taxon>
        <taxon>Leucobacter</taxon>
    </lineage>
</organism>
<dbReference type="CDD" id="cd03293">
    <property type="entry name" value="ABC_NrtD_SsuB_transporters"/>
    <property type="match status" value="1"/>
</dbReference>
<dbReference type="Gene3D" id="3.40.50.300">
    <property type="entry name" value="P-loop containing nucleotide triphosphate hydrolases"/>
    <property type="match status" value="1"/>
</dbReference>
<evidence type="ECO:0000259" key="5">
    <source>
        <dbReference type="PROSITE" id="PS50893"/>
    </source>
</evidence>
<dbReference type="RefSeq" id="WP_244725968.1">
    <property type="nucleotide sequence ID" value="NZ_CP095045.1"/>
</dbReference>
<feature type="region of interest" description="Disordered" evidence="4">
    <location>
        <begin position="244"/>
        <end position="288"/>
    </location>
</feature>
<dbReference type="GO" id="GO:0005524">
    <property type="term" value="F:ATP binding"/>
    <property type="evidence" value="ECO:0007669"/>
    <property type="project" value="UniProtKB-KW"/>
</dbReference>